<feature type="domain" description="HTH iclR-type" evidence="4">
    <location>
        <begin position="25"/>
        <end position="85"/>
    </location>
</feature>
<reference evidence="6 7" key="1">
    <citation type="submission" date="2016-10" db="EMBL/GenBank/DDBJ databases">
        <authorList>
            <person name="de Groot N.N."/>
        </authorList>
    </citation>
    <scope>NUCLEOTIDE SEQUENCE [LARGE SCALE GENOMIC DNA]</scope>
    <source>
        <strain evidence="6 7">DSM 44215</strain>
    </source>
</reference>
<dbReference type="InterPro" id="IPR029016">
    <property type="entry name" value="GAF-like_dom_sf"/>
</dbReference>
<organism evidence="6 7">
    <name type="scientific">Gordonia westfalica</name>
    <dbReference type="NCBI Taxonomy" id="158898"/>
    <lineage>
        <taxon>Bacteria</taxon>
        <taxon>Bacillati</taxon>
        <taxon>Actinomycetota</taxon>
        <taxon>Actinomycetes</taxon>
        <taxon>Mycobacteriales</taxon>
        <taxon>Gordoniaceae</taxon>
        <taxon>Gordonia</taxon>
    </lineage>
</organism>
<evidence type="ECO:0000259" key="5">
    <source>
        <dbReference type="PROSITE" id="PS51078"/>
    </source>
</evidence>
<evidence type="ECO:0000313" key="7">
    <source>
        <dbReference type="Proteomes" id="UP000183180"/>
    </source>
</evidence>
<dbReference type="Gene3D" id="3.30.450.40">
    <property type="match status" value="1"/>
</dbReference>
<dbReference type="Proteomes" id="UP000183180">
    <property type="component" value="Unassembled WGS sequence"/>
</dbReference>
<dbReference type="InterPro" id="IPR005471">
    <property type="entry name" value="Tscrpt_reg_IclR_N"/>
</dbReference>
<keyword evidence="3" id="KW-0804">Transcription</keyword>
<dbReference type="AlphaFoldDB" id="A0A1H2LG91"/>
<name>A0A1H2LG91_9ACTN</name>
<dbReference type="STRING" id="158898.SAMN04488548_136244"/>
<evidence type="ECO:0000256" key="1">
    <source>
        <dbReference type="ARBA" id="ARBA00023015"/>
    </source>
</evidence>
<proteinExistence type="predicted"/>
<dbReference type="InterPro" id="IPR050707">
    <property type="entry name" value="HTH_MetabolicPath_Reg"/>
</dbReference>
<dbReference type="PROSITE" id="PS51078">
    <property type="entry name" value="ICLR_ED"/>
    <property type="match status" value="1"/>
</dbReference>
<evidence type="ECO:0000256" key="2">
    <source>
        <dbReference type="ARBA" id="ARBA00023125"/>
    </source>
</evidence>
<dbReference type="InterPro" id="IPR036390">
    <property type="entry name" value="WH_DNA-bd_sf"/>
</dbReference>
<sequence length="267" mass="28918">MTPPEQTMPARPRARAPVERPAYMVESVHNALVLLNAIRDQGAVRVSEAAREIGVADSTAHRLLSTLAYHGYVAQDADRRYRAGPLVGVGPATSELNRRLRDLSFPEMCALSKVTEETVNVVVRTDKLARVIASVESPRLLRAGNRVGHAPPARSAAGGKVLLAELDDSALRKLFRDEDRTDGLLKEMTAIRALGHASAIDEVESGLSSVAVCLRTVERVAVGALVVALPTGRYRGFIDAGGIARIHETARRIETSIEVLGLWHTER</sequence>
<dbReference type="PROSITE" id="PS51077">
    <property type="entry name" value="HTH_ICLR"/>
    <property type="match status" value="1"/>
</dbReference>
<evidence type="ECO:0000259" key="4">
    <source>
        <dbReference type="PROSITE" id="PS51077"/>
    </source>
</evidence>
<feature type="domain" description="IclR-ED" evidence="5">
    <location>
        <begin position="85"/>
        <end position="259"/>
    </location>
</feature>
<dbReference type="InterPro" id="IPR036388">
    <property type="entry name" value="WH-like_DNA-bd_sf"/>
</dbReference>
<dbReference type="GO" id="GO:0045892">
    <property type="term" value="P:negative regulation of DNA-templated transcription"/>
    <property type="evidence" value="ECO:0007669"/>
    <property type="project" value="TreeGrafter"/>
</dbReference>
<dbReference type="PANTHER" id="PTHR30136">
    <property type="entry name" value="HELIX-TURN-HELIX TRANSCRIPTIONAL REGULATOR, ICLR FAMILY"/>
    <property type="match status" value="1"/>
</dbReference>
<evidence type="ECO:0000256" key="3">
    <source>
        <dbReference type="ARBA" id="ARBA00023163"/>
    </source>
</evidence>
<dbReference type="EMBL" id="FNLM01000036">
    <property type="protein sequence ID" value="SDU79601.1"/>
    <property type="molecule type" value="Genomic_DNA"/>
</dbReference>
<dbReference type="PANTHER" id="PTHR30136:SF24">
    <property type="entry name" value="HTH-TYPE TRANSCRIPTIONAL REPRESSOR ALLR"/>
    <property type="match status" value="1"/>
</dbReference>
<dbReference type="Pfam" id="PF09339">
    <property type="entry name" value="HTH_IclR"/>
    <property type="match status" value="1"/>
</dbReference>
<keyword evidence="2 6" id="KW-0238">DNA-binding</keyword>
<dbReference type="GO" id="GO:0003700">
    <property type="term" value="F:DNA-binding transcription factor activity"/>
    <property type="evidence" value="ECO:0007669"/>
    <property type="project" value="TreeGrafter"/>
</dbReference>
<accession>A0A1H2LG91</accession>
<dbReference type="Pfam" id="PF01614">
    <property type="entry name" value="IclR_C"/>
    <property type="match status" value="1"/>
</dbReference>
<dbReference type="SUPFAM" id="SSF46785">
    <property type="entry name" value="Winged helix' DNA-binding domain"/>
    <property type="match status" value="1"/>
</dbReference>
<keyword evidence="1" id="KW-0805">Transcription regulation</keyword>
<dbReference type="Gene3D" id="1.10.10.10">
    <property type="entry name" value="Winged helix-like DNA-binding domain superfamily/Winged helix DNA-binding domain"/>
    <property type="match status" value="1"/>
</dbReference>
<dbReference type="SMART" id="SM00346">
    <property type="entry name" value="HTH_ICLR"/>
    <property type="match status" value="1"/>
</dbReference>
<dbReference type="InterPro" id="IPR014757">
    <property type="entry name" value="Tscrpt_reg_IclR_C"/>
</dbReference>
<evidence type="ECO:0000313" key="6">
    <source>
        <dbReference type="EMBL" id="SDU79601.1"/>
    </source>
</evidence>
<protein>
    <submittedName>
        <fullName evidence="6">DNA-binding transcriptional regulator, IclR family</fullName>
    </submittedName>
</protein>
<dbReference type="SUPFAM" id="SSF55781">
    <property type="entry name" value="GAF domain-like"/>
    <property type="match status" value="1"/>
</dbReference>
<dbReference type="GO" id="GO:0003677">
    <property type="term" value="F:DNA binding"/>
    <property type="evidence" value="ECO:0007669"/>
    <property type="project" value="UniProtKB-KW"/>
</dbReference>
<gene>
    <name evidence="6" type="ORF">SAMN04488548_136244</name>
</gene>